<accession>A0A517DS17</accession>
<comment type="similarity">
    <text evidence="1">Belongs to the DedA family.</text>
</comment>
<feature type="transmembrane region" description="Helical" evidence="2">
    <location>
        <begin position="46"/>
        <end position="67"/>
    </location>
</feature>
<keyword evidence="2" id="KW-1133">Transmembrane helix</keyword>
<dbReference type="EMBL" id="CP036259">
    <property type="protein sequence ID" value="QDR80153.1"/>
    <property type="molecule type" value="Genomic_DNA"/>
</dbReference>
<dbReference type="RefSeq" id="WP_144349711.1">
    <property type="nucleotide sequence ID" value="NZ_CP036259.1"/>
</dbReference>
<keyword evidence="2" id="KW-0472">Membrane</keyword>
<dbReference type="Proteomes" id="UP000320776">
    <property type="component" value="Chromosome"/>
</dbReference>
<dbReference type="InterPro" id="IPR032816">
    <property type="entry name" value="VTT_dom"/>
</dbReference>
<dbReference type="GO" id="GO:0005886">
    <property type="term" value="C:plasma membrane"/>
    <property type="evidence" value="ECO:0007669"/>
    <property type="project" value="TreeGrafter"/>
</dbReference>
<feature type="transmembrane region" description="Helical" evidence="2">
    <location>
        <begin position="164"/>
        <end position="182"/>
    </location>
</feature>
<feature type="transmembrane region" description="Helical" evidence="2">
    <location>
        <begin position="88"/>
        <end position="106"/>
    </location>
</feature>
<dbReference type="OrthoDB" id="9810270at2"/>
<feature type="transmembrane region" description="Helical" evidence="2">
    <location>
        <begin position="7"/>
        <end position="26"/>
    </location>
</feature>
<dbReference type="InterPro" id="IPR051311">
    <property type="entry name" value="DedA_domain"/>
</dbReference>
<evidence type="ECO:0000313" key="4">
    <source>
        <dbReference type="EMBL" id="QDR80153.1"/>
    </source>
</evidence>
<name>A0A517DS17_9FIRM</name>
<gene>
    <name evidence="4" type="ORF">SPTER_14690</name>
</gene>
<evidence type="ECO:0000259" key="3">
    <source>
        <dbReference type="Pfam" id="PF09335"/>
    </source>
</evidence>
<dbReference type="AlphaFoldDB" id="A0A517DS17"/>
<reference evidence="4 5" key="1">
    <citation type="submission" date="2019-02" db="EMBL/GenBank/DDBJ databases">
        <title>Closed genome of Sporomusa termitida DSM 4440.</title>
        <authorList>
            <person name="Poehlein A."/>
            <person name="Daniel R."/>
        </authorList>
    </citation>
    <scope>NUCLEOTIDE SEQUENCE [LARGE SCALE GENOMIC DNA]</scope>
    <source>
        <strain evidence="4 5">DSM 4440</strain>
    </source>
</reference>
<dbReference type="KEGG" id="sted:SPTER_14690"/>
<evidence type="ECO:0000256" key="2">
    <source>
        <dbReference type="SAM" id="Phobius"/>
    </source>
</evidence>
<feature type="transmembrane region" description="Helical" evidence="2">
    <location>
        <begin position="112"/>
        <end position="132"/>
    </location>
</feature>
<keyword evidence="2" id="KW-0812">Transmembrane</keyword>
<feature type="transmembrane region" description="Helical" evidence="2">
    <location>
        <begin position="139"/>
        <end position="158"/>
    </location>
</feature>
<dbReference type="PANTHER" id="PTHR42709">
    <property type="entry name" value="ALKALINE PHOSPHATASE LIKE PROTEIN"/>
    <property type="match status" value="1"/>
</dbReference>
<dbReference type="PANTHER" id="PTHR42709:SF11">
    <property type="entry name" value="DEDA FAMILY PROTEIN"/>
    <property type="match status" value="1"/>
</dbReference>
<evidence type="ECO:0000256" key="1">
    <source>
        <dbReference type="ARBA" id="ARBA00010792"/>
    </source>
</evidence>
<sequence length="195" mass="21416">MDAIVEILLEWGLTGLLIAAFTESFISPVLPDLLLIPLALTHPQNAIYYGLAATVVSVMGGLIGYVLGLKIGLPAARRFIPARYIDKIYGVVKENALWAIFLASLSPIPYKFISITAGALKINLPLFLLISFLGRGKRFLLEGILIFYFGPQAVEMFTQHKDDLLIISLILITVVGLIAYVIKKSRKTETVADKL</sequence>
<protein>
    <submittedName>
        <fullName evidence="4">SNARE associated Golgi protein</fullName>
    </submittedName>
</protein>
<dbReference type="Pfam" id="PF09335">
    <property type="entry name" value="VTT_dom"/>
    <property type="match status" value="1"/>
</dbReference>
<feature type="domain" description="VTT" evidence="3">
    <location>
        <begin position="45"/>
        <end position="141"/>
    </location>
</feature>
<keyword evidence="5" id="KW-1185">Reference proteome</keyword>
<evidence type="ECO:0000313" key="5">
    <source>
        <dbReference type="Proteomes" id="UP000320776"/>
    </source>
</evidence>
<proteinExistence type="inferred from homology"/>
<organism evidence="4 5">
    <name type="scientific">Sporomusa termitida</name>
    <dbReference type="NCBI Taxonomy" id="2377"/>
    <lineage>
        <taxon>Bacteria</taxon>
        <taxon>Bacillati</taxon>
        <taxon>Bacillota</taxon>
        <taxon>Negativicutes</taxon>
        <taxon>Selenomonadales</taxon>
        <taxon>Sporomusaceae</taxon>
        <taxon>Sporomusa</taxon>
    </lineage>
</organism>